<organism evidence="6 7">
    <name type="scientific">[Candida] anglica</name>
    <dbReference type="NCBI Taxonomy" id="148631"/>
    <lineage>
        <taxon>Eukaryota</taxon>
        <taxon>Fungi</taxon>
        <taxon>Dikarya</taxon>
        <taxon>Ascomycota</taxon>
        <taxon>Saccharomycotina</taxon>
        <taxon>Pichiomycetes</taxon>
        <taxon>Debaryomycetaceae</taxon>
        <taxon>Kurtzmaniella</taxon>
    </lineage>
</organism>
<dbReference type="InterPro" id="IPR016024">
    <property type="entry name" value="ARM-type_fold"/>
</dbReference>
<dbReference type="InterPro" id="IPR029451">
    <property type="entry name" value="RICTOR_M"/>
</dbReference>
<proteinExistence type="inferred from homology"/>
<evidence type="ECO:0000256" key="1">
    <source>
        <dbReference type="ARBA" id="ARBA00008878"/>
    </source>
</evidence>
<dbReference type="SMART" id="SM01308">
    <property type="entry name" value="RICTOR_N"/>
    <property type="match status" value="1"/>
</dbReference>
<dbReference type="Pfam" id="PF14664">
    <property type="entry name" value="RICTOR_N"/>
    <property type="match status" value="1"/>
</dbReference>
<dbReference type="Pfam" id="PF14668">
    <property type="entry name" value="RICTOR_V"/>
    <property type="match status" value="1"/>
</dbReference>
<feature type="domain" description="Rapamycin-insensitive companion of mTOR N-terminal" evidence="4">
    <location>
        <begin position="253"/>
        <end position="645"/>
    </location>
</feature>
<gene>
    <name evidence="6" type="primary">TSC11</name>
    <name evidence="6" type="ORF">CAAN4_C02278</name>
</gene>
<evidence type="ECO:0000259" key="3">
    <source>
        <dbReference type="SMART" id="SM01307"/>
    </source>
</evidence>
<evidence type="ECO:0000313" key="7">
    <source>
        <dbReference type="Proteomes" id="UP001497600"/>
    </source>
</evidence>
<dbReference type="PANTHER" id="PTHR13298:SF11">
    <property type="entry name" value="RAPAMYCIN-INSENSITIVE COMPANION OF MTOR"/>
    <property type="match status" value="1"/>
</dbReference>
<dbReference type="Pfam" id="PF14663">
    <property type="entry name" value="RasGEF_N_2"/>
    <property type="match status" value="1"/>
</dbReference>
<dbReference type="Proteomes" id="UP001497600">
    <property type="component" value="Chromosome C"/>
</dbReference>
<evidence type="ECO:0000259" key="4">
    <source>
        <dbReference type="SMART" id="SM01308"/>
    </source>
</evidence>
<dbReference type="SMART" id="SM01310">
    <property type="entry name" value="RICTOR_V"/>
    <property type="match status" value="1"/>
</dbReference>
<dbReference type="Pfam" id="PF14666">
    <property type="entry name" value="RICTOR_M"/>
    <property type="match status" value="1"/>
</dbReference>
<feature type="region of interest" description="Disordered" evidence="2">
    <location>
        <begin position="106"/>
        <end position="149"/>
    </location>
</feature>
<accession>A0ABP0EAC5</accession>
<feature type="compositionally biased region" description="Low complexity" evidence="2">
    <location>
        <begin position="114"/>
        <end position="124"/>
    </location>
</feature>
<evidence type="ECO:0000259" key="5">
    <source>
        <dbReference type="SMART" id="SM01310"/>
    </source>
</evidence>
<reference evidence="6 7" key="1">
    <citation type="submission" date="2024-01" db="EMBL/GenBank/DDBJ databases">
        <authorList>
            <consortium name="Genoscope - CEA"/>
            <person name="William W."/>
        </authorList>
    </citation>
    <scope>NUCLEOTIDE SEQUENCE [LARGE SCALE GENOMIC DNA]</scope>
    <source>
        <strain evidence="6 7">29B2s-10</strain>
    </source>
</reference>
<comment type="similarity">
    <text evidence="1">Belongs to the RICTOR family.</text>
</comment>
<feature type="domain" description="Rapamycin-insensitive companion of mTOR" evidence="5">
    <location>
        <begin position="1142"/>
        <end position="1221"/>
    </location>
</feature>
<dbReference type="InterPro" id="IPR029452">
    <property type="entry name" value="RICTOR_V"/>
</dbReference>
<keyword evidence="7" id="KW-1185">Reference proteome</keyword>
<dbReference type="InterPro" id="IPR028268">
    <property type="entry name" value="Pianissimo_fam"/>
</dbReference>
<dbReference type="InterPro" id="IPR029453">
    <property type="entry name" value="Rictor_IV"/>
</dbReference>
<protein>
    <submittedName>
        <fullName evidence="6">Target of rapamycin complex 2 subunit Tsc11p</fullName>
    </submittedName>
</protein>
<dbReference type="EMBL" id="OZ004255">
    <property type="protein sequence ID" value="CAK7899339.1"/>
    <property type="molecule type" value="Genomic_DNA"/>
</dbReference>
<dbReference type="SMART" id="SM01303">
    <property type="entry name" value="RasGEF_N_2"/>
    <property type="match status" value="1"/>
</dbReference>
<name>A0ABP0EAC5_9ASCO</name>
<dbReference type="InterPro" id="IPR028267">
    <property type="entry name" value="Pianissimo_N"/>
</dbReference>
<evidence type="ECO:0000256" key="2">
    <source>
        <dbReference type="SAM" id="MobiDB-lite"/>
    </source>
</evidence>
<dbReference type="SMART" id="SM01307">
    <property type="entry name" value="RICTOR_M"/>
    <property type="match status" value="1"/>
</dbReference>
<sequence length="1386" mass="158001">MSGNTRFRSPSLTQSVSITSARSKSDSFNNNIDELTQFLNNLKQIKFDLESELANAAGKYGGDIKQSMGSPTDNATVHNMTLKLKEVTSSITSLEKRLKILQSIEGTSVDNSRSRSNTTSTTRSGEQNTGVKETNIHLHGGPSNTNNIHSIQINGGEIRNPTVFTNSSTALSNLQGLNTLKTSLPSTTSIFNSGAGPSISPVAVPPDSELFDDILPHGNHQGDNTYESSPTWLLSDILQTLSSARDRDEYFLVARGNDLVLLLSQYPQIKQDLVVKTFLNKILFMLCHPVSEVRATVYRIVRYIISDYESLTVLVQSKILIFIIISMARTNCHVEKEQALKLIREFLSVPKGANNLSIGVVKSIIAVIENEDIDPNVEDESKLAELKNICIETMLELTLLKTELVFLSGGLRVLFTTVQDGSIDLAVSSILCVISILDSHDTRRFLRDGYDMCNLVTIFSDSEYGTISSKTKEHRRGASTSKSSTFTYQSKLQRIAFLICLFLKSWSGLMSFAHEDFQPWKILVSSLKRPDDKVREIVLDIFFDLLRLRPLPWIKGSSIGDTISKVTKFTEYNSGSFEYSNLEAESLESSIYHHYLGLVLHILVNKCDIMSTLVSVINNSERVTVTEKSSQLLHQIYKLSNYVLPQEFLSDKQKLLPIDKSFRLSNNNMTHLYIDPTFRALGDDIYGKDGSSVNANDRMGDIKRFVNTIAIDSRYYMDESELKMKIHSTKVLTVKEYNEWNWLILSEIIEGPMRNPKKLEEICKNFPKFLKQVLAFYRPFKFRFCNHVVPSTKSNSSKVARHKYITVGCQLFDALLSTSEGVKYLSTNKILPQISETFAQVDPFSGISAKEPILSRRRLRKTLSYGYIDFIATFSKTLQGLKLLQQWQFYNLFHHLIEGSNNSNSYLVVLLLSKLDFTFDSPMRIVLSKAISVCSLDIKLHIMNKVVPKLMKITECERWVISLLSQRLYDNNKEVSSIAMKHIFNFCSEDESNLIFFISLHPSVNILNKLNKGKNLLMKFLSTSIGFKYLDDLGYVTREFTEWVQFKNSRYSIEVGHKLEEVLFPYVVRDSKMRIDTMPVHFFSNLLQTEEGMSFFQKETNKRYLENLINETHILARQIDDRYDGRYSPVDEEDKVQLLGVLGKLKENLWIIGNIASSKYGIQLLDTEYGHVLSTPIVPLMIHLVQNCPFWHIRGVALYQLGMVASTVEGTEILDELSWISVFDSFNRPRSLCYPAHNTDKGTSCNTVFNVQITNPYEDGNYFTLFGQSDDTIIEELSDITAEREDSITSYWNEEDIERYQNRVLTLINHLSAVLSKIERKASKELLYLKKNIPDLFARPVLFSKVVKLIDKGRYKLRVRRFVFSLFLDTRILETLVKKDKKQIIR</sequence>
<dbReference type="SUPFAM" id="SSF48371">
    <property type="entry name" value="ARM repeat"/>
    <property type="match status" value="2"/>
</dbReference>
<feature type="domain" description="Rapamycin-insensitive companion of mTOR middle" evidence="3">
    <location>
        <begin position="717"/>
        <end position="952"/>
    </location>
</feature>
<dbReference type="PANTHER" id="PTHR13298">
    <property type="entry name" value="CYTOSOLIC REGULATOR PIANISSIMO"/>
    <property type="match status" value="1"/>
</dbReference>
<evidence type="ECO:0000313" key="6">
    <source>
        <dbReference type="EMBL" id="CAK7899339.1"/>
    </source>
</evidence>